<proteinExistence type="predicted"/>
<dbReference type="EMBL" id="MT142795">
    <property type="protein sequence ID" value="QJA88665.1"/>
    <property type="molecule type" value="Genomic_DNA"/>
</dbReference>
<evidence type="ECO:0000313" key="1">
    <source>
        <dbReference type="EMBL" id="QJA88665.1"/>
    </source>
</evidence>
<evidence type="ECO:0008006" key="2">
    <source>
        <dbReference type="Google" id="ProtNLM"/>
    </source>
</evidence>
<gene>
    <name evidence="1" type="ORF">MM415B02714_0012</name>
</gene>
<sequence length="67" mass="7548">MKITFTIPDIFFTELEDIAKANGFDNLKQMTAAYFKASLEASRVNKAVKEAREKTEFAIKTELSAIT</sequence>
<reference evidence="1" key="1">
    <citation type="submission" date="2020-03" db="EMBL/GenBank/DDBJ databases">
        <title>The deep terrestrial virosphere.</title>
        <authorList>
            <person name="Holmfeldt K."/>
            <person name="Nilsson E."/>
            <person name="Simone D."/>
            <person name="Lopez-Fernandez M."/>
            <person name="Wu X."/>
            <person name="de Brujin I."/>
            <person name="Lundin D."/>
            <person name="Andersson A."/>
            <person name="Bertilsson S."/>
            <person name="Dopson M."/>
        </authorList>
    </citation>
    <scope>NUCLEOTIDE SEQUENCE</scope>
    <source>
        <strain evidence="1">MM415B02714</strain>
    </source>
</reference>
<name>A0A6M3L5Y2_9ZZZZ</name>
<accession>A0A6M3L5Y2</accession>
<organism evidence="1">
    <name type="scientific">viral metagenome</name>
    <dbReference type="NCBI Taxonomy" id="1070528"/>
    <lineage>
        <taxon>unclassified sequences</taxon>
        <taxon>metagenomes</taxon>
        <taxon>organismal metagenomes</taxon>
    </lineage>
</organism>
<dbReference type="AlphaFoldDB" id="A0A6M3L5Y2"/>
<protein>
    <recommendedName>
        <fullName evidence="2">Antitoxin</fullName>
    </recommendedName>
</protein>